<feature type="transmembrane region" description="Helical" evidence="6">
    <location>
        <begin position="401"/>
        <end position="420"/>
    </location>
</feature>
<gene>
    <name evidence="8" type="ORF">PBRASI_LOCUS2232</name>
</gene>
<dbReference type="InterPro" id="IPR038770">
    <property type="entry name" value="Na+/solute_symporter_sf"/>
</dbReference>
<feature type="transmembrane region" description="Helical" evidence="6">
    <location>
        <begin position="12"/>
        <end position="29"/>
    </location>
</feature>
<accession>A0A9N8ZGX8</accession>
<dbReference type="InterPro" id="IPR004712">
    <property type="entry name" value="Na+/H+_antiporter_fungi"/>
</dbReference>
<name>A0A9N8ZGX8_9GLOM</name>
<dbReference type="InterPro" id="IPR006153">
    <property type="entry name" value="Cation/H_exchanger_TM"/>
</dbReference>
<comment type="subcellular location">
    <subcellularLocation>
        <location evidence="1">Membrane</location>
        <topology evidence="1">Multi-pass membrane protein</topology>
    </subcellularLocation>
</comment>
<feature type="transmembrane region" description="Helical" evidence="6">
    <location>
        <begin position="200"/>
        <end position="222"/>
    </location>
</feature>
<evidence type="ECO:0000256" key="5">
    <source>
        <dbReference type="SAM" id="MobiDB-lite"/>
    </source>
</evidence>
<feature type="transmembrane region" description="Helical" evidence="6">
    <location>
        <begin position="358"/>
        <end position="381"/>
    </location>
</feature>
<evidence type="ECO:0000256" key="4">
    <source>
        <dbReference type="ARBA" id="ARBA00023136"/>
    </source>
</evidence>
<evidence type="ECO:0000259" key="7">
    <source>
        <dbReference type="Pfam" id="PF00999"/>
    </source>
</evidence>
<feature type="domain" description="Cation/H+ exchanger transmembrane" evidence="7">
    <location>
        <begin position="25"/>
        <end position="419"/>
    </location>
</feature>
<sequence>MDVDATEFARMTALLGAFVVGFGLVSLFIKEKLYLSEAVVALTVGILAGEYVGQIITTSGWGYLPLLTRDLTRLAISIQMMVAALSLPKAYVVREYKSLLPLLGPVVLWMWLSSALFTYWIIPDIEFPEALCLAACFASTDPVLSNSVVKGRFADKHVPPHIRNILSAESGANDGMALLFVKLSLLLIESESKGEAIAKWIYLGWLYEMAVSVIIGFVVGYLSRKALRIATKKNLIDKESMLVFAVALAIFIMGLTTTVGVNDFLACFVAGNVISWDDWFRKGTNEAHFQEVIDMLLNLALFVYIGATLPLPSFVAAELPVPWWRLIILALLIFAFRRIPIIIVLGKWIPAFRTYREAAFAGFFGPIGVGAVFYSSLATIFFDNNNIYERNERARDIVGPVVQFVVMSSVIVHGITLPLVKMGRRINMSAASLSRLSAANLSRISIIQEKLLKQTKNQQLNIIAQSGLVDITDEKERSNVDGSTSIYFAGNTDQRRQEYTIFDENENIVISDSTGEHIAVIHVDQPDSEKRDSLLARLGQWAWHSKEGSSSTEASENWQSAIEGENDENDTKLDVFETSNGSGGK</sequence>
<evidence type="ECO:0000256" key="2">
    <source>
        <dbReference type="ARBA" id="ARBA00022692"/>
    </source>
</evidence>
<keyword evidence="4 6" id="KW-0472">Membrane</keyword>
<dbReference type="GO" id="GO:0015385">
    <property type="term" value="F:sodium:proton antiporter activity"/>
    <property type="evidence" value="ECO:0007669"/>
    <property type="project" value="InterPro"/>
</dbReference>
<evidence type="ECO:0000313" key="9">
    <source>
        <dbReference type="Proteomes" id="UP000789739"/>
    </source>
</evidence>
<dbReference type="EMBL" id="CAJVPI010000169">
    <property type="protein sequence ID" value="CAG8493495.1"/>
    <property type="molecule type" value="Genomic_DNA"/>
</dbReference>
<dbReference type="Gene3D" id="1.20.1530.20">
    <property type="match status" value="1"/>
</dbReference>
<reference evidence="8" key="1">
    <citation type="submission" date="2021-06" db="EMBL/GenBank/DDBJ databases">
        <authorList>
            <person name="Kallberg Y."/>
            <person name="Tangrot J."/>
            <person name="Rosling A."/>
        </authorList>
    </citation>
    <scope>NUCLEOTIDE SEQUENCE</scope>
    <source>
        <strain evidence="8">BR232B</strain>
    </source>
</reference>
<comment type="caution">
    <text evidence="8">The sequence shown here is derived from an EMBL/GenBank/DDBJ whole genome shotgun (WGS) entry which is preliminary data.</text>
</comment>
<feature type="transmembrane region" description="Helical" evidence="6">
    <location>
        <begin position="242"/>
        <end position="274"/>
    </location>
</feature>
<keyword evidence="3 6" id="KW-1133">Transmembrane helix</keyword>
<protein>
    <submittedName>
        <fullName evidence="8">6436_t:CDS:1</fullName>
    </submittedName>
</protein>
<feature type="transmembrane region" description="Helical" evidence="6">
    <location>
        <begin position="295"/>
        <end position="317"/>
    </location>
</feature>
<feature type="transmembrane region" description="Helical" evidence="6">
    <location>
        <begin position="323"/>
        <end position="346"/>
    </location>
</feature>
<dbReference type="Proteomes" id="UP000789739">
    <property type="component" value="Unassembled WGS sequence"/>
</dbReference>
<organism evidence="8 9">
    <name type="scientific">Paraglomus brasilianum</name>
    <dbReference type="NCBI Taxonomy" id="144538"/>
    <lineage>
        <taxon>Eukaryota</taxon>
        <taxon>Fungi</taxon>
        <taxon>Fungi incertae sedis</taxon>
        <taxon>Mucoromycota</taxon>
        <taxon>Glomeromycotina</taxon>
        <taxon>Glomeromycetes</taxon>
        <taxon>Paraglomerales</taxon>
        <taxon>Paraglomeraceae</taxon>
        <taxon>Paraglomus</taxon>
    </lineage>
</organism>
<dbReference type="GO" id="GO:0042391">
    <property type="term" value="P:regulation of membrane potential"/>
    <property type="evidence" value="ECO:0007669"/>
    <property type="project" value="InterPro"/>
</dbReference>
<dbReference type="OrthoDB" id="2190219at2759"/>
<proteinExistence type="predicted"/>
<dbReference type="Pfam" id="PF00999">
    <property type="entry name" value="Na_H_Exchanger"/>
    <property type="match status" value="1"/>
</dbReference>
<dbReference type="GO" id="GO:0120029">
    <property type="term" value="P:proton export across plasma membrane"/>
    <property type="evidence" value="ECO:0007669"/>
    <property type="project" value="InterPro"/>
</dbReference>
<feature type="transmembrane region" description="Helical" evidence="6">
    <location>
        <begin position="74"/>
        <end position="92"/>
    </location>
</feature>
<dbReference type="GO" id="GO:0036376">
    <property type="term" value="P:sodium ion export across plasma membrane"/>
    <property type="evidence" value="ECO:0007669"/>
    <property type="project" value="InterPro"/>
</dbReference>
<evidence type="ECO:0000313" key="8">
    <source>
        <dbReference type="EMBL" id="CAG8493495.1"/>
    </source>
</evidence>
<feature type="transmembrane region" description="Helical" evidence="6">
    <location>
        <begin position="99"/>
        <end position="122"/>
    </location>
</feature>
<evidence type="ECO:0000256" key="1">
    <source>
        <dbReference type="ARBA" id="ARBA00004141"/>
    </source>
</evidence>
<dbReference type="PANTHER" id="PTHR31382:SF1">
    <property type="entry name" value="SODIUM ION_PROTON EXCHANGER (EUROFUNG)"/>
    <property type="match status" value="1"/>
</dbReference>
<keyword evidence="2 6" id="KW-0812">Transmembrane</keyword>
<keyword evidence="9" id="KW-1185">Reference proteome</keyword>
<dbReference type="AlphaFoldDB" id="A0A9N8ZGX8"/>
<feature type="transmembrane region" description="Helical" evidence="6">
    <location>
        <begin position="38"/>
        <end position="62"/>
    </location>
</feature>
<evidence type="ECO:0000256" key="3">
    <source>
        <dbReference type="ARBA" id="ARBA00022989"/>
    </source>
</evidence>
<dbReference type="GO" id="GO:0005886">
    <property type="term" value="C:plasma membrane"/>
    <property type="evidence" value="ECO:0007669"/>
    <property type="project" value="InterPro"/>
</dbReference>
<feature type="region of interest" description="Disordered" evidence="5">
    <location>
        <begin position="544"/>
        <end position="585"/>
    </location>
</feature>
<dbReference type="PANTHER" id="PTHR31382">
    <property type="entry name" value="NA(+)/H(+) ANTIPORTER"/>
    <property type="match status" value="1"/>
</dbReference>
<evidence type="ECO:0000256" key="6">
    <source>
        <dbReference type="SAM" id="Phobius"/>
    </source>
</evidence>
<feature type="compositionally biased region" description="Polar residues" evidence="5">
    <location>
        <begin position="548"/>
        <end position="560"/>
    </location>
</feature>